<evidence type="ECO:0000313" key="1">
    <source>
        <dbReference type="EMBL" id="ERJ70982.1"/>
    </source>
</evidence>
<feature type="non-terminal residue" evidence="1">
    <location>
        <position position="54"/>
    </location>
</feature>
<comment type="caution">
    <text evidence="1">The sequence shown here is derived from an EMBL/GenBank/DDBJ whole genome shotgun (WGS) entry which is preliminary data.</text>
</comment>
<protein>
    <submittedName>
        <fullName evidence="1">Uncharacterized protein</fullName>
    </submittedName>
</protein>
<gene>
    <name evidence="1" type="ORF">HMPREF0653_02650</name>
</gene>
<reference evidence="1 2" key="1">
    <citation type="submission" date="2013-06" db="EMBL/GenBank/DDBJ databases">
        <authorList>
            <person name="Weinstock G."/>
            <person name="Sodergren E."/>
            <person name="Lobos E.A."/>
            <person name="Fulton L."/>
            <person name="Fulton R."/>
            <person name="Courtney L."/>
            <person name="Fronick C."/>
            <person name="O'Laughlin M."/>
            <person name="Godfrey J."/>
            <person name="Wilson R.M."/>
            <person name="Miner T."/>
            <person name="Farmer C."/>
            <person name="Delehaunty K."/>
            <person name="Cordes M."/>
            <person name="Minx P."/>
            <person name="Tomlinson C."/>
            <person name="Chen J."/>
            <person name="Wollam A."/>
            <person name="Pepin K.H."/>
            <person name="Bhonagiri V."/>
            <person name="Zhang X."/>
            <person name="Warren W."/>
            <person name="Mitreva M."/>
            <person name="Mardis E.R."/>
            <person name="Wilson R.K."/>
        </authorList>
    </citation>
    <scope>NUCLEOTIDE SEQUENCE [LARGE SCALE GENOMIC DNA]</scope>
    <source>
        <strain evidence="1 2">ATCC 29426</strain>
    </source>
</reference>
<dbReference type="EMBL" id="AWUY01000304">
    <property type="protein sequence ID" value="ERJ70982.1"/>
    <property type="molecule type" value="Genomic_DNA"/>
</dbReference>
<evidence type="ECO:0000313" key="2">
    <source>
        <dbReference type="Proteomes" id="UP000016660"/>
    </source>
</evidence>
<proteinExistence type="predicted"/>
<sequence length="54" mass="5511">MSCSQQVLDMVFCEKRAANLTEDAEVAALVPAFGDFGIDAHALTATLGAAIGGI</sequence>
<keyword evidence="2" id="KW-1185">Reference proteome</keyword>
<name>A0ABN0NNL2_9BACT</name>
<organism evidence="1 2">
    <name type="scientific">Prevotella disiens JCM 6334 = ATCC 29426</name>
    <dbReference type="NCBI Taxonomy" id="1235811"/>
    <lineage>
        <taxon>Bacteria</taxon>
        <taxon>Pseudomonadati</taxon>
        <taxon>Bacteroidota</taxon>
        <taxon>Bacteroidia</taxon>
        <taxon>Bacteroidales</taxon>
        <taxon>Prevotellaceae</taxon>
        <taxon>Prevotella</taxon>
    </lineage>
</organism>
<accession>A0ABN0NNL2</accession>
<dbReference type="Proteomes" id="UP000016660">
    <property type="component" value="Unassembled WGS sequence"/>
</dbReference>